<dbReference type="EMBL" id="BAABHV010000005">
    <property type="protein sequence ID" value="GAA5048991.1"/>
    <property type="molecule type" value="Genomic_DNA"/>
</dbReference>
<dbReference type="Pfam" id="PF13564">
    <property type="entry name" value="DoxX_2"/>
    <property type="match status" value="1"/>
</dbReference>
<comment type="caution">
    <text evidence="6">The sequence shown here is derived from an EMBL/GenBank/DDBJ whole genome shotgun (WGS) entry which is preliminary data.</text>
</comment>
<evidence type="ECO:0000313" key="7">
    <source>
        <dbReference type="Proteomes" id="UP001500518"/>
    </source>
</evidence>
<proteinExistence type="predicted"/>
<feature type="transmembrane region" description="Helical" evidence="5">
    <location>
        <begin position="78"/>
        <end position="96"/>
    </location>
</feature>
<sequence length="157" mass="17081">MQQEPTFVPDYHALGAYLAPRCEHSESPSLRGVRMKRIAPHRLLTLAVALFFLAGAWANLMPTEATAAEYAAWGYPRWFSYVTGSLELFVAVLLAFGRTRIVGVVIGGVVMGAAFLTLVAHGEYTHALAPLAVLAALGGVFVLARRVRPVATLREFR</sequence>
<keyword evidence="4 5" id="KW-0472">Membrane</keyword>
<evidence type="ECO:0008006" key="8">
    <source>
        <dbReference type="Google" id="ProtNLM"/>
    </source>
</evidence>
<keyword evidence="2 5" id="KW-0812">Transmembrane</keyword>
<feature type="transmembrane region" description="Helical" evidence="5">
    <location>
        <begin position="127"/>
        <end position="144"/>
    </location>
</feature>
<comment type="subcellular location">
    <subcellularLocation>
        <location evidence="1">Membrane</location>
        <topology evidence="1">Multi-pass membrane protein</topology>
    </subcellularLocation>
</comment>
<organism evidence="6 7">
    <name type="scientific">Erythrobacter westpacificensis</name>
    <dbReference type="NCBI Taxonomy" id="1055231"/>
    <lineage>
        <taxon>Bacteria</taxon>
        <taxon>Pseudomonadati</taxon>
        <taxon>Pseudomonadota</taxon>
        <taxon>Alphaproteobacteria</taxon>
        <taxon>Sphingomonadales</taxon>
        <taxon>Erythrobacteraceae</taxon>
        <taxon>Erythrobacter/Porphyrobacter group</taxon>
        <taxon>Erythrobacter</taxon>
    </lineage>
</organism>
<protein>
    <recommendedName>
        <fullName evidence="8">DoxX family protein</fullName>
    </recommendedName>
</protein>
<evidence type="ECO:0000313" key="6">
    <source>
        <dbReference type="EMBL" id="GAA5048991.1"/>
    </source>
</evidence>
<keyword evidence="7" id="KW-1185">Reference proteome</keyword>
<keyword evidence="3 5" id="KW-1133">Transmembrane helix</keyword>
<dbReference type="InterPro" id="IPR032808">
    <property type="entry name" value="DoxX"/>
</dbReference>
<accession>A0ABP9K2H2</accession>
<gene>
    <name evidence="6" type="ORF">GCM10023208_06800</name>
</gene>
<evidence type="ECO:0000256" key="1">
    <source>
        <dbReference type="ARBA" id="ARBA00004141"/>
    </source>
</evidence>
<dbReference type="Proteomes" id="UP001500518">
    <property type="component" value="Unassembled WGS sequence"/>
</dbReference>
<evidence type="ECO:0000256" key="3">
    <source>
        <dbReference type="ARBA" id="ARBA00022989"/>
    </source>
</evidence>
<feature type="transmembrane region" description="Helical" evidence="5">
    <location>
        <begin position="101"/>
        <end position="121"/>
    </location>
</feature>
<name>A0ABP9K2H2_9SPHN</name>
<evidence type="ECO:0000256" key="2">
    <source>
        <dbReference type="ARBA" id="ARBA00022692"/>
    </source>
</evidence>
<feature type="transmembrane region" description="Helical" evidence="5">
    <location>
        <begin position="39"/>
        <end position="58"/>
    </location>
</feature>
<reference evidence="7" key="1">
    <citation type="journal article" date="2019" name="Int. J. Syst. Evol. Microbiol.">
        <title>The Global Catalogue of Microorganisms (GCM) 10K type strain sequencing project: providing services to taxonomists for standard genome sequencing and annotation.</title>
        <authorList>
            <consortium name="The Broad Institute Genomics Platform"/>
            <consortium name="The Broad Institute Genome Sequencing Center for Infectious Disease"/>
            <person name="Wu L."/>
            <person name="Ma J."/>
        </authorList>
    </citation>
    <scope>NUCLEOTIDE SEQUENCE [LARGE SCALE GENOMIC DNA]</scope>
    <source>
        <strain evidence="7">JCM 18014</strain>
    </source>
</reference>
<evidence type="ECO:0000256" key="4">
    <source>
        <dbReference type="ARBA" id="ARBA00023136"/>
    </source>
</evidence>
<evidence type="ECO:0000256" key="5">
    <source>
        <dbReference type="SAM" id="Phobius"/>
    </source>
</evidence>